<organism evidence="3 4">
    <name type="scientific">Gordonia bronchialis (strain ATCC 25592 / DSM 43247 / BCRC 13721 / JCM 3198 / KCTC 3076 / NBRC 16047 / NCTC 10667)</name>
    <name type="common">Rhodococcus bronchialis</name>
    <dbReference type="NCBI Taxonomy" id="526226"/>
    <lineage>
        <taxon>Bacteria</taxon>
        <taxon>Bacillati</taxon>
        <taxon>Actinomycetota</taxon>
        <taxon>Actinomycetes</taxon>
        <taxon>Mycobacteriales</taxon>
        <taxon>Gordoniaceae</taxon>
        <taxon>Gordonia</taxon>
    </lineage>
</organism>
<dbReference type="PRINTS" id="PR00081">
    <property type="entry name" value="GDHRDH"/>
</dbReference>
<dbReference type="PROSITE" id="PS00061">
    <property type="entry name" value="ADH_SHORT"/>
    <property type="match status" value="1"/>
</dbReference>
<evidence type="ECO:0000313" key="3">
    <source>
        <dbReference type="EMBL" id="ACY23432.1"/>
    </source>
</evidence>
<comment type="similarity">
    <text evidence="1">Belongs to the short-chain dehydrogenases/reductases (SDR) family.</text>
</comment>
<dbReference type="CDD" id="cd05233">
    <property type="entry name" value="SDR_c"/>
    <property type="match status" value="1"/>
</dbReference>
<dbReference type="Pfam" id="PF00106">
    <property type="entry name" value="adh_short"/>
    <property type="match status" value="1"/>
</dbReference>
<accession>D0L5U6</accession>
<dbReference type="STRING" id="526226.Gbro_4287"/>
<dbReference type="PANTHER" id="PTHR43391:SF82">
    <property type="entry name" value="OXIDOREDUCTASE SADH-RELATED"/>
    <property type="match status" value="1"/>
</dbReference>
<dbReference type="KEGG" id="gbr:Gbro_4287"/>
<evidence type="ECO:0000256" key="1">
    <source>
        <dbReference type="ARBA" id="ARBA00006484"/>
    </source>
</evidence>
<dbReference type="InterPro" id="IPR036291">
    <property type="entry name" value="NAD(P)-bd_dom_sf"/>
</dbReference>
<dbReference type="PANTHER" id="PTHR43391">
    <property type="entry name" value="RETINOL DEHYDROGENASE-RELATED"/>
    <property type="match status" value="1"/>
</dbReference>
<evidence type="ECO:0000313" key="4">
    <source>
        <dbReference type="Proteomes" id="UP000001219"/>
    </source>
</evidence>
<reference evidence="3 4" key="2">
    <citation type="journal article" date="2010" name="Stand. Genomic Sci.">
        <title>Complete genome sequence of Gordonia bronchialis type strain (3410).</title>
        <authorList>
            <person name="Ivanova N."/>
            <person name="Sikorski J."/>
            <person name="Jando M."/>
            <person name="Lapidus A."/>
            <person name="Nolan M."/>
            <person name="Lucas S."/>
            <person name="Del Rio T.G."/>
            <person name="Tice H."/>
            <person name="Copeland A."/>
            <person name="Cheng J.F."/>
            <person name="Chen F."/>
            <person name="Bruce D."/>
            <person name="Goodwin L."/>
            <person name="Pitluck S."/>
            <person name="Mavromatis K."/>
            <person name="Ovchinnikova G."/>
            <person name="Pati A."/>
            <person name="Chen A."/>
            <person name="Palaniappan K."/>
            <person name="Land M."/>
            <person name="Hauser L."/>
            <person name="Chang Y.J."/>
            <person name="Jeffries C.D."/>
            <person name="Chain P."/>
            <person name="Saunders E."/>
            <person name="Han C."/>
            <person name="Detter J.C."/>
            <person name="Brettin T."/>
            <person name="Rohde M."/>
            <person name="Goker M."/>
            <person name="Bristow J."/>
            <person name="Eisen J.A."/>
            <person name="Markowitz V."/>
            <person name="Hugenholtz P."/>
            <person name="Klenk H.P."/>
            <person name="Kyrpides N.C."/>
        </authorList>
    </citation>
    <scope>NUCLEOTIDE SEQUENCE [LARGE SCALE GENOMIC DNA]</scope>
    <source>
        <strain evidence="4">ATCC 25592 / DSM 43247 / BCRC 13721 / JCM 3198 / KCTC 3076 / NBRC 16047 / NCTC 10667</strain>
    </source>
</reference>
<evidence type="ECO:0000256" key="2">
    <source>
        <dbReference type="ARBA" id="ARBA00023002"/>
    </source>
</evidence>
<sequence>MVITGAGSGMGRALALRLSRCGVTLALTDLDTRSVEDTAHHCVSRGAAIVVHRLDVADEAAVRAYADAMVERHGAPSMVFNNAVTTMVAGVLDEDTDYARRIMDVNWSGVMYGTNAFRDHLENGGGGRIVNTSSAFGLFGSPMQPSYCASKFAVRGFSEGVQAELRVADSPVRLHIVYPGAVHTAIARDARYPVGDIRDEVVNGFDHRLPGTRPAAAATAILAGVLAGRDRIMVGLDARAIDLATRAGAGAIQRPIATVIGPVVRPVLTRRHRRAR</sequence>
<protein>
    <submittedName>
        <fullName evidence="3">Short-chain dehydrogenase/reductase SDR</fullName>
    </submittedName>
</protein>
<proteinExistence type="inferred from homology"/>
<dbReference type="EMBL" id="CP001802">
    <property type="protein sequence ID" value="ACY23432.1"/>
    <property type="molecule type" value="Genomic_DNA"/>
</dbReference>
<dbReference type="Gene3D" id="3.40.50.720">
    <property type="entry name" value="NAD(P)-binding Rossmann-like Domain"/>
    <property type="match status" value="1"/>
</dbReference>
<dbReference type="GO" id="GO:0016491">
    <property type="term" value="F:oxidoreductase activity"/>
    <property type="evidence" value="ECO:0007669"/>
    <property type="project" value="UniProtKB-KW"/>
</dbReference>
<keyword evidence="2" id="KW-0560">Oxidoreductase</keyword>
<keyword evidence="4" id="KW-1185">Reference proteome</keyword>
<dbReference type="HOGENOM" id="CLU_010194_2_1_11"/>
<dbReference type="eggNOG" id="COG1028">
    <property type="taxonomic scope" value="Bacteria"/>
</dbReference>
<dbReference type="SUPFAM" id="SSF51735">
    <property type="entry name" value="NAD(P)-binding Rossmann-fold domains"/>
    <property type="match status" value="1"/>
</dbReference>
<reference evidence="4" key="1">
    <citation type="submission" date="2009-10" db="EMBL/GenBank/DDBJ databases">
        <title>The complete chromosome of Gordonia bronchialis DSM 43247.</title>
        <authorList>
            <consortium name="US DOE Joint Genome Institute (JGI-PGF)"/>
            <person name="Lucas S."/>
            <person name="Copeland A."/>
            <person name="Lapidus A."/>
            <person name="Glavina del Rio T."/>
            <person name="Dalin E."/>
            <person name="Tice H."/>
            <person name="Bruce D."/>
            <person name="Goodwin L."/>
            <person name="Pitluck S."/>
            <person name="Kyrpides N."/>
            <person name="Mavromatis K."/>
            <person name="Ivanova N."/>
            <person name="Ovchinnikova G."/>
            <person name="Saunders E."/>
            <person name="Brettin T."/>
            <person name="Detter J.C."/>
            <person name="Han C."/>
            <person name="Larimer F."/>
            <person name="Land M."/>
            <person name="Hauser L."/>
            <person name="Markowitz V."/>
            <person name="Cheng J.-F."/>
            <person name="Hugenholtz P."/>
            <person name="Woyke T."/>
            <person name="Wu D."/>
            <person name="Jando M."/>
            <person name="Schneider S."/>
            <person name="Goeker M."/>
            <person name="Klenk H.-P."/>
            <person name="Eisen J.A."/>
        </authorList>
    </citation>
    <scope>NUCLEOTIDE SEQUENCE [LARGE SCALE GENOMIC DNA]</scope>
    <source>
        <strain evidence="4">ATCC 25592 / DSM 43247 / BCRC 13721 / JCM 3198 / KCTC 3076 / NBRC 16047 / NCTC 10667</strain>
    </source>
</reference>
<dbReference type="AlphaFoldDB" id="D0L5U6"/>
<dbReference type="InterPro" id="IPR002347">
    <property type="entry name" value="SDR_fam"/>
</dbReference>
<gene>
    <name evidence="3" type="ordered locus">Gbro_4287</name>
</gene>
<dbReference type="Proteomes" id="UP000001219">
    <property type="component" value="Chromosome"/>
</dbReference>
<dbReference type="InterPro" id="IPR020904">
    <property type="entry name" value="Sc_DH/Rdtase_CS"/>
</dbReference>
<name>D0L5U6_GORB4</name>